<evidence type="ECO:0000313" key="5">
    <source>
        <dbReference type="Proteomes" id="UP001495147"/>
    </source>
</evidence>
<gene>
    <name evidence="4" type="ORF">ABDJ85_08650</name>
</gene>
<dbReference type="PANTHER" id="PTHR42776:SF27">
    <property type="entry name" value="DIPEPTIDYL PEPTIDASE FAMILY MEMBER 6"/>
    <property type="match status" value="1"/>
</dbReference>
<feature type="signal peptide" evidence="2">
    <location>
        <begin position="1"/>
        <end position="22"/>
    </location>
</feature>
<dbReference type="Gene3D" id="2.120.10.30">
    <property type="entry name" value="TolB, C-terminal domain"/>
    <property type="match status" value="1"/>
</dbReference>
<evidence type="ECO:0000313" key="4">
    <source>
        <dbReference type="EMBL" id="MEO3691535.1"/>
    </source>
</evidence>
<comment type="caution">
    <text evidence="4">The sequence shown here is derived from an EMBL/GenBank/DDBJ whole genome shotgun (WGS) entry which is preliminary data.</text>
</comment>
<protein>
    <submittedName>
        <fullName evidence="4">Prolyl oligopeptidase family serine peptidase</fullName>
    </submittedName>
</protein>
<name>A0ABV0G1E8_9BURK</name>
<feature type="domain" description="Peptidase S9 prolyl oligopeptidase catalytic" evidence="3">
    <location>
        <begin position="448"/>
        <end position="663"/>
    </location>
</feature>
<accession>A0ABV0G1E8</accession>
<dbReference type="RefSeq" id="WP_347704354.1">
    <property type="nucleotide sequence ID" value="NZ_JBDPZD010000002.1"/>
</dbReference>
<evidence type="ECO:0000256" key="2">
    <source>
        <dbReference type="SAM" id="SignalP"/>
    </source>
</evidence>
<dbReference type="EMBL" id="JBDPZD010000002">
    <property type="protein sequence ID" value="MEO3691535.1"/>
    <property type="molecule type" value="Genomic_DNA"/>
</dbReference>
<keyword evidence="1" id="KW-0378">Hydrolase</keyword>
<dbReference type="SUPFAM" id="SSF53474">
    <property type="entry name" value="alpha/beta-Hydrolases"/>
    <property type="match status" value="1"/>
</dbReference>
<dbReference type="PANTHER" id="PTHR42776">
    <property type="entry name" value="SERINE PEPTIDASE S9 FAMILY MEMBER"/>
    <property type="match status" value="1"/>
</dbReference>
<dbReference type="InterPro" id="IPR011042">
    <property type="entry name" value="6-blade_b-propeller_TolB-like"/>
</dbReference>
<keyword evidence="5" id="KW-1185">Reference proteome</keyword>
<dbReference type="Gene3D" id="3.40.50.1820">
    <property type="entry name" value="alpha/beta hydrolase"/>
    <property type="match status" value="1"/>
</dbReference>
<dbReference type="Pfam" id="PF00326">
    <property type="entry name" value="Peptidase_S9"/>
    <property type="match status" value="1"/>
</dbReference>
<sequence length="663" mass="73082">MHRLLACFSLVLACFASTLASAAPPPAEAFFRPADFQDVALSPSGRYLALTSAKGLKNLGLVVLDLAPGGKVQRAAQFNDGDVRQVRWVNDSRLVFSVMDPPASGAPQTLPGLYSVKSDGSELRQLVRRRWLGPIRSGDEDARVLTWNHFLLGVPARAAGDDNEEVLIHEVSEDEQRLSRPLWLNTRSGRTRRVDIATPDDTVGWLADARGELRVALTRKDKTAGALWRGPGQTAWTPLYSAPLLHPPFGPHSVDVDGRLYVLRATNGTGNRVLKQFDFDKNEPMAQPLVQVPDFDFNGGLLHDPETGRLLGVRVLADGVVTVWQDEAMKRFQAEVDKQLPGKINLVQCRRCGQPDMVALVHSYSDHDPGQLWFHTAQPEPGQRKWRPVFKALDGIAPQQMASLDLHRIKARDGQALPVWVTRPDGAQGPLPAVVLVHGGPYVRGTSWHWSALPQFLASRGYLVIEPEFRGSMGYGEQHYRSGWKQWGQAMQDDVADALRWAQAQGLASDRACIAGASYGGYSTLMGLAKDPDLYRCGIAWVAVADLELLVKGSWWVQDDTGLARQLTVPEMIGDPVKDAAMLADNSPVRLASRIKAPLLLAYGEDDLRVPLEHGKRMRGALIDAGNPPEFVVYPGEGHGFAKPENTYDFARRIEAFLQRQLK</sequence>
<evidence type="ECO:0000259" key="3">
    <source>
        <dbReference type="Pfam" id="PF00326"/>
    </source>
</evidence>
<feature type="chain" id="PRO_5045964519" evidence="2">
    <location>
        <begin position="23"/>
        <end position="663"/>
    </location>
</feature>
<dbReference type="SUPFAM" id="SSF63829">
    <property type="entry name" value="Calcium-dependent phosphotriesterase"/>
    <property type="match status" value="1"/>
</dbReference>
<dbReference type="InterPro" id="IPR029058">
    <property type="entry name" value="AB_hydrolase_fold"/>
</dbReference>
<evidence type="ECO:0000256" key="1">
    <source>
        <dbReference type="ARBA" id="ARBA00022801"/>
    </source>
</evidence>
<keyword evidence="2" id="KW-0732">Signal</keyword>
<reference evidence="4 5" key="1">
    <citation type="submission" date="2024-05" db="EMBL/GenBank/DDBJ databases">
        <title>Roseateles sp. DJS-2-20 16S ribosomal RNA gene Genome sequencing and assembly.</title>
        <authorList>
            <person name="Woo H."/>
        </authorList>
    </citation>
    <scope>NUCLEOTIDE SEQUENCE [LARGE SCALE GENOMIC DNA]</scope>
    <source>
        <strain evidence="4 5">DJS-2-20</strain>
    </source>
</reference>
<proteinExistence type="predicted"/>
<dbReference type="Proteomes" id="UP001495147">
    <property type="component" value="Unassembled WGS sequence"/>
</dbReference>
<organism evidence="4 5">
    <name type="scientific">Roseateles paludis</name>
    <dbReference type="NCBI Taxonomy" id="3145238"/>
    <lineage>
        <taxon>Bacteria</taxon>
        <taxon>Pseudomonadati</taxon>
        <taxon>Pseudomonadota</taxon>
        <taxon>Betaproteobacteria</taxon>
        <taxon>Burkholderiales</taxon>
        <taxon>Sphaerotilaceae</taxon>
        <taxon>Roseateles</taxon>
    </lineage>
</organism>
<dbReference type="InterPro" id="IPR001375">
    <property type="entry name" value="Peptidase_S9_cat"/>
</dbReference>